<dbReference type="InterPro" id="IPR027417">
    <property type="entry name" value="P-loop_NTPase"/>
</dbReference>
<dbReference type="AlphaFoldDB" id="A0A4Q0QA04"/>
<accession>A0A4Q0QA04</accession>
<comment type="caution">
    <text evidence="2">The sequence shown here is derived from an EMBL/GenBank/DDBJ whole genome shotgun (WGS) entry which is preliminary data.</text>
</comment>
<protein>
    <recommendedName>
        <fullName evidence="1">NadR/Ttd14 AAA domain-containing protein</fullName>
    </recommendedName>
</protein>
<reference evidence="2 3" key="1">
    <citation type="submission" date="2018-11" db="EMBL/GenBank/DDBJ databases">
        <title>Bradyrhizobium sp. nov., isolated from effective nodules of peanut in China.</title>
        <authorList>
            <person name="Li Y."/>
        </authorList>
    </citation>
    <scope>NUCLEOTIDE SEQUENCE [LARGE SCALE GENOMIC DNA]</scope>
    <source>
        <strain evidence="2 3">CCBAU 51770</strain>
    </source>
</reference>
<evidence type="ECO:0000313" key="3">
    <source>
        <dbReference type="Proteomes" id="UP000290174"/>
    </source>
</evidence>
<dbReference type="EMBL" id="RKMK01000047">
    <property type="protein sequence ID" value="RXG86545.1"/>
    <property type="molecule type" value="Genomic_DNA"/>
</dbReference>
<feature type="domain" description="NadR/Ttd14 AAA" evidence="1">
    <location>
        <begin position="8"/>
        <end position="170"/>
    </location>
</feature>
<evidence type="ECO:0000259" key="1">
    <source>
        <dbReference type="Pfam" id="PF13521"/>
    </source>
</evidence>
<dbReference type="Proteomes" id="UP000290174">
    <property type="component" value="Unassembled WGS sequence"/>
</dbReference>
<dbReference type="Gene3D" id="3.40.50.300">
    <property type="entry name" value="P-loop containing nucleotide triphosphate hydrolases"/>
    <property type="match status" value="1"/>
</dbReference>
<gene>
    <name evidence="2" type="ORF">EAS61_33160</name>
</gene>
<proteinExistence type="predicted"/>
<organism evidence="2 3">
    <name type="scientific">Bradyrhizobium zhanjiangense</name>
    <dbReference type="NCBI Taxonomy" id="1325107"/>
    <lineage>
        <taxon>Bacteria</taxon>
        <taxon>Pseudomonadati</taxon>
        <taxon>Pseudomonadota</taxon>
        <taxon>Alphaproteobacteria</taxon>
        <taxon>Hyphomicrobiales</taxon>
        <taxon>Nitrobacteraceae</taxon>
        <taxon>Bradyrhizobium</taxon>
    </lineage>
</organism>
<dbReference type="Pfam" id="PF13521">
    <property type="entry name" value="AAA_28"/>
    <property type="match status" value="1"/>
</dbReference>
<dbReference type="RefSeq" id="WP_128930220.1">
    <property type="nucleotide sequence ID" value="NZ_CP022221.1"/>
</dbReference>
<name>A0A4Q0QA04_9BRAD</name>
<dbReference type="InterPro" id="IPR038727">
    <property type="entry name" value="NadR/Ttd14_AAA_dom"/>
</dbReference>
<dbReference type="SUPFAM" id="SSF52540">
    <property type="entry name" value="P-loop containing nucleoside triphosphate hydrolases"/>
    <property type="match status" value="1"/>
</dbReference>
<evidence type="ECO:0000313" key="2">
    <source>
        <dbReference type="EMBL" id="RXG86545.1"/>
    </source>
</evidence>
<sequence>MMISPFVIVITGAQGVGKSTFCRSLYEVLRGRYGDRRVALIDGLGDKIRASGYAVGSGADAGGVAAIFREHLRREREIEVDIAILDRCAIDALAYVRVLNANTIIEKALYEEVTRTMSKRWNAIVRLELSETFAEKCAAHEDPEFRTRIDQQVSAVIKEFDLPACFVDAADAAAVARIAKLIVDQVR</sequence>